<evidence type="ECO:0000259" key="6">
    <source>
        <dbReference type="PROSITE" id="PS50089"/>
    </source>
</evidence>
<gene>
    <name evidence="7" type="primary">107361370</name>
</gene>
<dbReference type="GO" id="GO:0019789">
    <property type="term" value="F:SUMO transferase activity"/>
    <property type="evidence" value="ECO:0007669"/>
    <property type="project" value="InterPro"/>
</dbReference>
<keyword evidence="3" id="KW-0469">Meiosis</keyword>
<dbReference type="GO" id="GO:0000795">
    <property type="term" value="C:synaptonemal complex"/>
    <property type="evidence" value="ECO:0007669"/>
    <property type="project" value="InterPro"/>
</dbReference>
<feature type="region of interest" description="Disordered" evidence="5">
    <location>
        <begin position="192"/>
        <end position="214"/>
    </location>
</feature>
<proteinExistence type="predicted"/>
<dbReference type="OrthoDB" id="6369009at2759"/>
<dbReference type="PANTHER" id="PTHR22663">
    <property type="entry name" value="RING FINGER PROTEIN NARYA-RELATED"/>
    <property type="match status" value="1"/>
</dbReference>
<evidence type="ECO:0000256" key="5">
    <source>
        <dbReference type="SAM" id="MobiDB-lite"/>
    </source>
</evidence>
<keyword evidence="2" id="KW-0862">Zinc</keyword>
<keyword evidence="1 4" id="KW-0479">Metal-binding</keyword>
<evidence type="ECO:0000256" key="4">
    <source>
        <dbReference type="PROSITE-ProRule" id="PRU00175"/>
    </source>
</evidence>
<evidence type="ECO:0000256" key="3">
    <source>
        <dbReference type="ARBA" id="ARBA00023254"/>
    </source>
</evidence>
<protein>
    <recommendedName>
        <fullName evidence="6">RING-type domain-containing protein</fullName>
    </recommendedName>
</protein>
<dbReference type="HOGENOM" id="CLU_1290451_0_0_1"/>
<accession>T1JQD7</accession>
<evidence type="ECO:0000313" key="7">
    <source>
        <dbReference type="EnsemblMetazoa" id="tetur01g02850.1"/>
    </source>
</evidence>
<dbReference type="GO" id="GO:0007131">
    <property type="term" value="P:reciprocal meiotic recombination"/>
    <property type="evidence" value="ECO:0007669"/>
    <property type="project" value="InterPro"/>
</dbReference>
<dbReference type="GO" id="GO:0008270">
    <property type="term" value="F:zinc ion binding"/>
    <property type="evidence" value="ECO:0007669"/>
    <property type="project" value="UniProtKB-KW"/>
</dbReference>
<reference evidence="8" key="1">
    <citation type="submission" date="2011-08" db="EMBL/GenBank/DDBJ databases">
        <authorList>
            <person name="Rombauts S."/>
        </authorList>
    </citation>
    <scope>NUCLEOTIDE SEQUENCE</scope>
    <source>
        <strain evidence="8">London</strain>
    </source>
</reference>
<dbReference type="eggNOG" id="KOG4739">
    <property type="taxonomic scope" value="Eukaryota"/>
</dbReference>
<dbReference type="PANTHER" id="PTHR22663:SF17">
    <property type="entry name" value="RING FINGER PROTEIN NARYA-RELATED"/>
    <property type="match status" value="1"/>
</dbReference>
<dbReference type="EnsemblMetazoa" id="tetur01g02850.1">
    <property type="protein sequence ID" value="tetur01g02850.1"/>
    <property type="gene ID" value="tetur01g02850"/>
</dbReference>
<dbReference type="InterPro" id="IPR042123">
    <property type="entry name" value="Zip3/RNF212-like"/>
</dbReference>
<dbReference type="STRING" id="32264.T1JQD7"/>
<evidence type="ECO:0000256" key="2">
    <source>
        <dbReference type="ARBA" id="ARBA00022833"/>
    </source>
</evidence>
<sequence length="214" mass="24431">MNDFIHCNKCFAVHDSSGKKFLLTSCSHIFCYSCSASVANDRICLKCKNRCNLIQLDSGTRPDIKMYFEPLDKLILKLQKIEKFQRTQREHLFKHLTSETSKGNQAQEKWERKMSDLKKEINHLRSKLNNRYDPIKMSSSSAGYYSRQNSSVLGPSRQGTSSSRLQCNSTFGSLRGAPITPLIDHRITNLDQHSNSSSKITLRSVSDLSSFQTR</sequence>
<reference evidence="7" key="2">
    <citation type="submission" date="2015-06" db="UniProtKB">
        <authorList>
            <consortium name="EnsemblMetazoa"/>
        </authorList>
    </citation>
    <scope>IDENTIFICATION</scope>
</reference>
<dbReference type="KEGG" id="tut:107361370"/>
<dbReference type="Pfam" id="PF14634">
    <property type="entry name" value="zf-RING_5"/>
    <property type="match status" value="1"/>
</dbReference>
<keyword evidence="8" id="KW-1185">Reference proteome</keyword>
<feature type="domain" description="RING-type" evidence="6">
    <location>
        <begin position="7"/>
        <end position="48"/>
    </location>
</feature>
<dbReference type="AlphaFoldDB" id="T1JQD7"/>
<dbReference type="Proteomes" id="UP000015104">
    <property type="component" value="Unassembled WGS sequence"/>
</dbReference>
<dbReference type="GO" id="GO:0016925">
    <property type="term" value="P:protein sumoylation"/>
    <property type="evidence" value="ECO:0007669"/>
    <property type="project" value="TreeGrafter"/>
</dbReference>
<dbReference type="GO" id="GO:0007129">
    <property type="term" value="P:homologous chromosome pairing at meiosis"/>
    <property type="evidence" value="ECO:0007669"/>
    <property type="project" value="TreeGrafter"/>
</dbReference>
<dbReference type="PROSITE" id="PS50089">
    <property type="entry name" value="ZF_RING_2"/>
    <property type="match status" value="1"/>
</dbReference>
<name>T1JQD7_TETUR</name>
<keyword evidence="1 4" id="KW-0863">Zinc-finger</keyword>
<dbReference type="OMA" id="HCNNCFS"/>
<evidence type="ECO:0000313" key="8">
    <source>
        <dbReference type="Proteomes" id="UP000015104"/>
    </source>
</evidence>
<evidence type="ECO:0000256" key="1">
    <source>
        <dbReference type="ARBA" id="ARBA00022771"/>
    </source>
</evidence>
<dbReference type="InterPro" id="IPR001841">
    <property type="entry name" value="Znf_RING"/>
</dbReference>
<feature type="region of interest" description="Disordered" evidence="5">
    <location>
        <begin position="139"/>
        <end position="166"/>
    </location>
</feature>
<organism evidence="7 8">
    <name type="scientific">Tetranychus urticae</name>
    <name type="common">Two-spotted spider mite</name>
    <dbReference type="NCBI Taxonomy" id="32264"/>
    <lineage>
        <taxon>Eukaryota</taxon>
        <taxon>Metazoa</taxon>
        <taxon>Ecdysozoa</taxon>
        <taxon>Arthropoda</taxon>
        <taxon>Chelicerata</taxon>
        <taxon>Arachnida</taxon>
        <taxon>Acari</taxon>
        <taxon>Acariformes</taxon>
        <taxon>Trombidiformes</taxon>
        <taxon>Prostigmata</taxon>
        <taxon>Eleutherengona</taxon>
        <taxon>Raphignathae</taxon>
        <taxon>Tetranychoidea</taxon>
        <taxon>Tetranychidae</taxon>
        <taxon>Tetranychus</taxon>
    </lineage>
</organism>
<dbReference type="SUPFAM" id="SSF57850">
    <property type="entry name" value="RING/U-box"/>
    <property type="match status" value="1"/>
</dbReference>
<dbReference type="EMBL" id="CAEY01000437">
    <property type="status" value="NOT_ANNOTATED_CDS"/>
    <property type="molecule type" value="Genomic_DNA"/>
</dbReference>